<dbReference type="AlphaFoldDB" id="A0AA40CA22"/>
<proteinExistence type="predicted"/>
<sequence length="688" mass="78326">MATNNQLCEHCLKVPLDMKTLRDLPFGSRWSLGKAGDVLKRTCPLCRVISLALYESARVERRDVNIDSDAILGWGSRYPGSRRMFSINTLGVGICVVRMPGLDCPLPLEDCLLPNLGRAVDKRRIKGWVDHCAESHGARCNPEPHIKLGSPVVESYAGLELLRFIDVQQKCIVETRTVCRYVAISYVWGVGPNFRLKTSNLADLMKPDALSKKENWDRIPRTIRNAIALVRGIGETYLWCDALCLIQNDAADLSQGVNAMDSVYENAAFTIVAAYGHDANSGLPGVEEGTRFNGRSPEIIPGVYLDVHMTLNVAMRHSVYRSRAWTFQEESLSRRKVYFVESKIYFECPSTTRLEFYPPELDRGTDPVDIRETQTVPRWNINLENFREVLVTYTQRFLSYDQDALRAMAGILRRWSDKMKCQFLEGLPTAVFDEFLLFRAGNHDGFPRRRGFPSYSWAGWRGPISRVKYYPYLEGNRWLEENTWIVWYRTDPGGTTKLVWDLDPAANPGFPFDDPRYVGYRTRRPFQSPAVLPFATDRTEPTLIIPSTTRSYTILQFWTLSLFFNISIFDRSNGLSLISDGPGKICGFFYLDNPDNTAFLDSSTGPFEVIVLSSMPEFPYEWIETLRPILQARGEKDDFESQRYCYNIMILEWLGDGIAERRGLGFILPTAIVNGLTPGPAWKEIVLG</sequence>
<dbReference type="Pfam" id="PF06985">
    <property type="entry name" value="HET"/>
    <property type="match status" value="1"/>
</dbReference>
<evidence type="ECO:0000313" key="2">
    <source>
        <dbReference type="EMBL" id="KAK0630049.1"/>
    </source>
</evidence>
<dbReference type="PANTHER" id="PTHR33112:SF12">
    <property type="entry name" value="HETEROKARYON INCOMPATIBILITY DOMAIN-CONTAINING PROTEIN"/>
    <property type="match status" value="1"/>
</dbReference>
<dbReference type="InterPro" id="IPR010730">
    <property type="entry name" value="HET"/>
</dbReference>
<dbReference type="Proteomes" id="UP001174934">
    <property type="component" value="Unassembled WGS sequence"/>
</dbReference>
<dbReference type="PANTHER" id="PTHR33112">
    <property type="entry name" value="DOMAIN PROTEIN, PUTATIVE-RELATED"/>
    <property type="match status" value="1"/>
</dbReference>
<comment type="caution">
    <text evidence="2">The sequence shown here is derived from an EMBL/GenBank/DDBJ whole genome shotgun (WGS) entry which is preliminary data.</text>
</comment>
<reference evidence="2" key="1">
    <citation type="submission" date="2023-06" db="EMBL/GenBank/DDBJ databases">
        <title>Genome-scale phylogeny and comparative genomics of the fungal order Sordariales.</title>
        <authorList>
            <consortium name="Lawrence Berkeley National Laboratory"/>
            <person name="Hensen N."/>
            <person name="Bonometti L."/>
            <person name="Westerberg I."/>
            <person name="Brannstrom I.O."/>
            <person name="Guillou S."/>
            <person name="Cros-Aarteil S."/>
            <person name="Calhoun S."/>
            <person name="Haridas S."/>
            <person name="Kuo A."/>
            <person name="Mondo S."/>
            <person name="Pangilinan J."/>
            <person name="Riley R."/>
            <person name="LaButti K."/>
            <person name="Andreopoulos B."/>
            <person name="Lipzen A."/>
            <person name="Chen C."/>
            <person name="Yanf M."/>
            <person name="Daum C."/>
            <person name="Ng V."/>
            <person name="Clum A."/>
            <person name="Steindorff A."/>
            <person name="Ohm R."/>
            <person name="Martin F."/>
            <person name="Silar P."/>
            <person name="Natvig D."/>
            <person name="Lalanne C."/>
            <person name="Gautier V."/>
            <person name="Ament-velasquez S.L."/>
            <person name="Kruys A."/>
            <person name="Hutchinson M.I."/>
            <person name="Powell A.J."/>
            <person name="Barry K."/>
            <person name="Miller A.N."/>
            <person name="Grigoriev I.V."/>
            <person name="Debuchy R."/>
            <person name="Gladieux P."/>
            <person name="Thoren M.H."/>
            <person name="Johannesson H."/>
        </authorList>
    </citation>
    <scope>NUCLEOTIDE SEQUENCE</scope>
    <source>
        <strain evidence="2">SMH3391-2</strain>
    </source>
</reference>
<protein>
    <submittedName>
        <fullName evidence="2">Heterokaryon incompatibility protein-domain-containing protein</fullName>
    </submittedName>
</protein>
<name>A0AA40CA22_9PEZI</name>
<accession>A0AA40CA22</accession>
<gene>
    <name evidence="2" type="ORF">B0T17DRAFT_575947</name>
</gene>
<organism evidence="2 3">
    <name type="scientific">Bombardia bombarda</name>
    <dbReference type="NCBI Taxonomy" id="252184"/>
    <lineage>
        <taxon>Eukaryota</taxon>
        <taxon>Fungi</taxon>
        <taxon>Dikarya</taxon>
        <taxon>Ascomycota</taxon>
        <taxon>Pezizomycotina</taxon>
        <taxon>Sordariomycetes</taxon>
        <taxon>Sordariomycetidae</taxon>
        <taxon>Sordariales</taxon>
        <taxon>Lasiosphaeriaceae</taxon>
        <taxon>Bombardia</taxon>
    </lineage>
</organism>
<keyword evidence="3" id="KW-1185">Reference proteome</keyword>
<evidence type="ECO:0000259" key="1">
    <source>
        <dbReference type="Pfam" id="PF06985"/>
    </source>
</evidence>
<dbReference type="EMBL" id="JAULSR010000002">
    <property type="protein sequence ID" value="KAK0630049.1"/>
    <property type="molecule type" value="Genomic_DNA"/>
</dbReference>
<evidence type="ECO:0000313" key="3">
    <source>
        <dbReference type="Proteomes" id="UP001174934"/>
    </source>
</evidence>
<feature type="domain" description="Heterokaryon incompatibility" evidence="1">
    <location>
        <begin position="181"/>
        <end position="329"/>
    </location>
</feature>